<sequence length="138" mass="15241">MAPRVAPACVALRRLPFSLWWRRARQARRRRPPVIAYAGHAPAGGSARVRSVDIGSLTPASFFARFVRTRTPVLVRGLPPELAGRADLVEQLRAAAADEPVQVEERRCPEGRAFGRGCKVAMRFGELVDRIEGGETRL</sequence>
<evidence type="ECO:0000313" key="1">
    <source>
        <dbReference type="EMBL" id="EOD19237.1"/>
    </source>
</evidence>
<organism evidence="1">
    <name type="scientific">Emiliania huxleyi</name>
    <name type="common">Coccolithophore</name>
    <name type="synonym">Pontosphaera huxleyi</name>
    <dbReference type="NCBI Taxonomy" id="2903"/>
    <lineage>
        <taxon>Eukaryota</taxon>
        <taxon>Haptista</taxon>
        <taxon>Haptophyta</taxon>
        <taxon>Prymnesiophyceae</taxon>
        <taxon>Isochrysidales</taxon>
        <taxon>Noelaerhabdaceae</taxon>
        <taxon>Emiliania</taxon>
    </lineage>
</organism>
<dbReference type="GeneID" id="17264784"/>
<dbReference type="Gene3D" id="2.60.120.650">
    <property type="entry name" value="Cupin"/>
    <property type="match status" value="1"/>
</dbReference>
<name>R1CA84_EMIHU</name>
<dbReference type="KEGG" id="ehx:EMIHUDRAFT_255690"/>
<dbReference type="SUPFAM" id="SSF51197">
    <property type="entry name" value="Clavaminate synthase-like"/>
    <property type="match status" value="1"/>
</dbReference>
<protein>
    <submittedName>
        <fullName evidence="1">Uncharacterized protein</fullName>
    </submittedName>
</protein>
<dbReference type="RefSeq" id="XP_005771666.1">
    <property type="nucleotide sequence ID" value="XM_005771609.1"/>
</dbReference>
<gene>
    <name evidence="1" type="ORF">EMIHUDRAFT_255690</name>
</gene>
<reference evidence="1" key="1">
    <citation type="submission" date="2012-07" db="EMBL/GenBank/DDBJ databases">
        <title>Genome variability drives Emilianias global distribution.</title>
        <authorList>
            <consortium name="DOE Joint Genome Institute"/>
            <person name="Read B."/>
            <person name="Kegel J."/>
            <person name="Klute M."/>
            <person name="Kuo A."/>
            <person name="Lefebvre S.C."/>
            <person name="Maumus F."/>
            <person name="Mayer C."/>
            <person name="Miller J."/>
            <person name="Allen A."/>
            <person name="Bidle K."/>
            <person name="Borodovsky M."/>
            <person name="Bowler C."/>
            <person name="Brownlee C."/>
            <person name="Claverie J.-M."/>
            <person name="Cock M."/>
            <person name="De Vargas C."/>
            <person name="Elias M."/>
            <person name="Frickenhaus S."/>
            <person name="Gladyshev V.N."/>
            <person name="Gonzalez K."/>
            <person name="Guda C."/>
            <person name="Hadaegh A."/>
            <person name="Herman E."/>
            <person name="Iglesias-Rodriguez D."/>
            <person name="Jones B."/>
            <person name="Lawson T."/>
            <person name="Leese F."/>
            <person name="Lin Y.-C."/>
            <person name="Lindquist E."/>
            <person name="Lobanov A."/>
            <person name="Lucas S."/>
            <person name="Malik S.-H.B."/>
            <person name="Marsh M.E."/>
            <person name="Mock T."/>
            <person name="Monier A."/>
            <person name="Moreau H."/>
            <person name="Mueller-Roeber B."/>
            <person name="Napier J."/>
            <person name="Ogata H."/>
            <person name="Parker M."/>
            <person name="Probert I."/>
            <person name="Quesneville H."/>
            <person name="Raines C."/>
            <person name="Rensing S."/>
            <person name="Riano-Pachon D.M."/>
            <person name="Richier S."/>
            <person name="Rokitta S."/>
            <person name="Salamov A."/>
            <person name="Sarno A.F."/>
            <person name="Schmutz J."/>
            <person name="Schroeder D."/>
            <person name="Shiraiwa Y."/>
            <person name="Soanes D.M."/>
            <person name="Valentin K."/>
            <person name="Van Der Giezen M."/>
            <person name="Van Der Peer Y."/>
            <person name="Vardi A."/>
            <person name="Verret F."/>
            <person name="Von Dassow P."/>
            <person name="Wheeler G."/>
            <person name="Williams B."/>
            <person name="Wilson W."/>
            <person name="Wolfe G."/>
            <person name="Wurch L.L."/>
            <person name="Young J."/>
            <person name="Dacks J.B."/>
            <person name="Delwiche C.F."/>
            <person name="Dyhrman S."/>
            <person name="Glockner G."/>
            <person name="John U."/>
            <person name="Richards T."/>
            <person name="Worden A.Z."/>
            <person name="Zhang X."/>
            <person name="Grigoriev I.V."/>
        </authorList>
    </citation>
    <scope>NUCLEOTIDE SEQUENCE</scope>
    <source>
        <strain evidence="1">CCMP1516</strain>
    </source>
</reference>
<feature type="non-terminal residue" evidence="1">
    <location>
        <position position="138"/>
    </location>
</feature>
<accession>R1CA84</accession>
<proteinExistence type="predicted"/>
<dbReference type="AlphaFoldDB" id="R1CA84"/>
<dbReference type="HOGENOM" id="CLU_1870546_0_0_1"/>
<dbReference type="EMBL" id="KB866297">
    <property type="protein sequence ID" value="EOD19237.1"/>
    <property type="molecule type" value="Genomic_DNA"/>
</dbReference>